<dbReference type="Proteomes" id="UP001283361">
    <property type="component" value="Unassembled WGS sequence"/>
</dbReference>
<sequence length="109" mass="12274">MIHHGTASDRRVELKLSSKQLCLNHVTDKLRLKISSAFFPSPRFKSRPGIIQRRPRGPTGEALPEYITVVSANAGARHDDHDDVFLGVPEELRFAFHNRPGRTGENAIY</sequence>
<gene>
    <name evidence="1" type="ORF">RRG08_040881</name>
</gene>
<comment type="caution">
    <text evidence="1">The sequence shown here is derived from an EMBL/GenBank/DDBJ whole genome shotgun (WGS) entry which is preliminary data.</text>
</comment>
<proteinExistence type="predicted"/>
<dbReference type="EMBL" id="JAWDGP010000840">
    <property type="protein sequence ID" value="KAK3796822.1"/>
    <property type="molecule type" value="Genomic_DNA"/>
</dbReference>
<name>A0AAE1AZP0_9GAST</name>
<evidence type="ECO:0000313" key="2">
    <source>
        <dbReference type="Proteomes" id="UP001283361"/>
    </source>
</evidence>
<keyword evidence="2" id="KW-1185">Reference proteome</keyword>
<accession>A0AAE1AZP0</accession>
<dbReference type="AlphaFoldDB" id="A0AAE1AZP0"/>
<reference evidence="1" key="1">
    <citation type="journal article" date="2023" name="G3 (Bethesda)">
        <title>A reference genome for the long-term kleptoplast-retaining sea slug Elysia crispata morphotype clarki.</title>
        <authorList>
            <person name="Eastman K.E."/>
            <person name="Pendleton A.L."/>
            <person name="Shaikh M.A."/>
            <person name="Suttiyut T."/>
            <person name="Ogas R."/>
            <person name="Tomko P."/>
            <person name="Gavelis G."/>
            <person name="Widhalm J.R."/>
            <person name="Wisecaver J.H."/>
        </authorList>
    </citation>
    <scope>NUCLEOTIDE SEQUENCE</scope>
    <source>
        <strain evidence="1">ECLA1</strain>
    </source>
</reference>
<protein>
    <submittedName>
        <fullName evidence="1">Uncharacterized protein</fullName>
    </submittedName>
</protein>
<organism evidence="1 2">
    <name type="scientific">Elysia crispata</name>
    <name type="common">lettuce slug</name>
    <dbReference type="NCBI Taxonomy" id="231223"/>
    <lineage>
        <taxon>Eukaryota</taxon>
        <taxon>Metazoa</taxon>
        <taxon>Spiralia</taxon>
        <taxon>Lophotrochozoa</taxon>
        <taxon>Mollusca</taxon>
        <taxon>Gastropoda</taxon>
        <taxon>Heterobranchia</taxon>
        <taxon>Euthyneura</taxon>
        <taxon>Panpulmonata</taxon>
        <taxon>Sacoglossa</taxon>
        <taxon>Placobranchoidea</taxon>
        <taxon>Plakobranchidae</taxon>
        <taxon>Elysia</taxon>
    </lineage>
</organism>
<evidence type="ECO:0000313" key="1">
    <source>
        <dbReference type="EMBL" id="KAK3796822.1"/>
    </source>
</evidence>